<reference evidence="7 8" key="1">
    <citation type="submission" date="2016-10" db="EMBL/GenBank/DDBJ databases">
        <authorList>
            <person name="de Groot N.N."/>
        </authorList>
    </citation>
    <scope>NUCLEOTIDE SEQUENCE [LARGE SCALE GENOMIC DNA]</scope>
    <source>
        <strain evidence="7 8">U95</strain>
    </source>
</reference>
<dbReference type="SUPFAM" id="SSF51445">
    <property type="entry name" value="(Trans)glycosidases"/>
    <property type="match status" value="1"/>
</dbReference>
<dbReference type="NCBIfam" id="NF003740">
    <property type="entry name" value="PRK05337.1"/>
    <property type="match status" value="1"/>
</dbReference>
<dbReference type="Pfam" id="PF00933">
    <property type="entry name" value="Glyco_hydro_3"/>
    <property type="match status" value="1"/>
</dbReference>
<keyword evidence="5" id="KW-0326">Glycosidase</keyword>
<dbReference type="InterPro" id="IPR050226">
    <property type="entry name" value="NagZ_Beta-hexosaminidase"/>
</dbReference>
<dbReference type="PANTHER" id="PTHR30480:SF13">
    <property type="entry name" value="BETA-HEXOSAMINIDASE"/>
    <property type="match status" value="1"/>
</dbReference>
<dbReference type="STRING" id="1156985.SAMN04488118_11842"/>
<evidence type="ECO:0000256" key="1">
    <source>
        <dbReference type="ARBA" id="ARBA00001231"/>
    </source>
</evidence>
<evidence type="ECO:0000256" key="5">
    <source>
        <dbReference type="ARBA" id="ARBA00023295"/>
    </source>
</evidence>
<organism evidence="7 8">
    <name type="scientific">Epibacterium ulvae</name>
    <dbReference type="NCBI Taxonomy" id="1156985"/>
    <lineage>
        <taxon>Bacteria</taxon>
        <taxon>Pseudomonadati</taxon>
        <taxon>Pseudomonadota</taxon>
        <taxon>Alphaproteobacteria</taxon>
        <taxon>Rhodobacterales</taxon>
        <taxon>Roseobacteraceae</taxon>
        <taxon>Epibacterium</taxon>
    </lineage>
</organism>
<gene>
    <name evidence="7" type="ORF">SAMN04488118_11842</name>
</gene>
<dbReference type="Gene3D" id="3.20.20.300">
    <property type="entry name" value="Glycoside hydrolase, family 3, N-terminal domain"/>
    <property type="match status" value="1"/>
</dbReference>
<evidence type="ECO:0000256" key="2">
    <source>
        <dbReference type="ARBA" id="ARBA00005336"/>
    </source>
</evidence>
<keyword evidence="8" id="KW-1185">Reference proteome</keyword>
<dbReference type="PROSITE" id="PS00775">
    <property type="entry name" value="GLYCOSYL_HYDROL_F3"/>
    <property type="match status" value="1"/>
</dbReference>
<dbReference type="EC" id="3.2.1.52" evidence="3"/>
<comment type="catalytic activity">
    <reaction evidence="1">
        <text>Hydrolysis of terminal non-reducing N-acetyl-D-hexosamine residues in N-acetyl-beta-D-hexosaminides.</text>
        <dbReference type="EC" id="3.2.1.52"/>
    </reaction>
</comment>
<evidence type="ECO:0000256" key="3">
    <source>
        <dbReference type="ARBA" id="ARBA00012663"/>
    </source>
</evidence>
<dbReference type="InterPro" id="IPR017853">
    <property type="entry name" value="GH"/>
</dbReference>
<dbReference type="InterPro" id="IPR019800">
    <property type="entry name" value="Glyco_hydro_3_AS"/>
</dbReference>
<sequence length="335" mass="36769">MIQYSACILDAEGGRLTADEKVLFSETRPMGFILFARNIETADQVQALCDEFREAAGEECLITIDQEGGRVQRLREPLARNWRAPLDHVSQAGQNATRAMYLRYALIADELRKLGLNSNCAPVADLATSQTHPFLRNRCYAEDLNSVVEIAMAVAQAHLDGGVLPVLKHIPGHGRATMDSHKELPHVTTSRDVLEETDFEAFRRLKNLPVGMSAHIVFEQIDSLPATLSPKMVQMIREEIGFDGLLMTDDISMKALSGMPVDVAKAALKAGCDVALYCNASFEDRVAVAHAVGPLSDQAETRRVRAFERLKPAVSLDIPAIEDELSALMSGHVYG</sequence>
<dbReference type="InterPro" id="IPR036962">
    <property type="entry name" value="Glyco_hydro_3_N_sf"/>
</dbReference>
<dbReference type="InterPro" id="IPR001764">
    <property type="entry name" value="Glyco_hydro_3_N"/>
</dbReference>
<comment type="similarity">
    <text evidence="2">Belongs to the glycosyl hydrolase 3 family.</text>
</comment>
<dbReference type="GO" id="GO:0005975">
    <property type="term" value="P:carbohydrate metabolic process"/>
    <property type="evidence" value="ECO:0007669"/>
    <property type="project" value="InterPro"/>
</dbReference>
<dbReference type="EMBL" id="FMWG01000018">
    <property type="protein sequence ID" value="SCZ73740.1"/>
    <property type="molecule type" value="Genomic_DNA"/>
</dbReference>
<proteinExistence type="inferred from homology"/>
<dbReference type="Proteomes" id="UP000198767">
    <property type="component" value="Unassembled WGS sequence"/>
</dbReference>
<evidence type="ECO:0000256" key="4">
    <source>
        <dbReference type="ARBA" id="ARBA00022801"/>
    </source>
</evidence>
<evidence type="ECO:0000259" key="6">
    <source>
        <dbReference type="Pfam" id="PF00933"/>
    </source>
</evidence>
<dbReference type="AlphaFoldDB" id="A0A1G5RIW1"/>
<evidence type="ECO:0000313" key="7">
    <source>
        <dbReference type="EMBL" id="SCZ73740.1"/>
    </source>
</evidence>
<protein>
    <recommendedName>
        <fullName evidence="3">beta-N-acetylhexosaminidase</fullName>
        <ecNumber evidence="3">3.2.1.52</ecNumber>
    </recommendedName>
</protein>
<keyword evidence="4" id="KW-0378">Hydrolase</keyword>
<dbReference type="PANTHER" id="PTHR30480">
    <property type="entry name" value="BETA-HEXOSAMINIDASE-RELATED"/>
    <property type="match status" value="1"/>
</dbReference>
<evidence type="ECO:0000313" key="8">
    <source>
        <dbReference type="Proteomes" id="UP000198767"/>
    </source>
</evidence>
<name>A0A1G5RIW1_9RHOB</name>
<dbReference type="GO" id="GO:0004563">
    <property type="term" value="F:beta-N-acetylhexosaminidase activity"/>
    <property type="evidence" value="ECO:0007669"/>
    <property type="project" value="UniProtKB-EC"/>
</dbReference>
<accession>A0A1G5RIW1</accession>
<dbReference type="GO" id="GO:0009254">
    <property type="term" value="P:peptidoglycan turnover"/>
    <property type="evidence" value="ECO:0007669"/>
    <property type="project" value="TreeGrafter"/>
</dbReference>
<feature type="domain" description="Glycoside hydrolase family 3 N-terminal" evidence="6">
    <location>
        <begin position="26"/>
        <end position="289"/>
    </location>
</feature>